<feature type="region of interest" description="Disordered" evidence="1">
    <location>
        <begin position="150"/>
        <end position="171"/>
    </location>
</feature>
<protein>
    <submittedName>
        <fullName evidence="2">Uncharacterized protein</fullName>
    </submittedName>
</protein>
<proteinExistence type="predicted"/>
<name>A0A0F4YZY9_RASE3</name>
<reference evidence="2 3" key="1">
    <citation type="submission" date="2015-04" db="EMBL/GenBank/DDBJ databases">
        <authorList>
            <person name="Heijne W.H."/>
            <person name="Fedorova N.D."/>
            <person name="Nierman W.C."/>
            <person name="Vollebregt A.W."/>
            <person name="Zhao Z."/>
            <person name="Wu L."/>
            <person name="Kumar M."/>
            <person name="Stam H."/>
            <person name="van den Berg M.A."/>
            <person name="Pel H.J."/>
        </authorList>
    </citation>
    <scope>NUCLEOTIDE SEQUENCE [LARGE SCALE GENOMIC DNA]</scope>
    <source>
        <strain evidence="2 3">CBS 393.64</strain>
    </source>
</reference>
<evidence type="ECO:0000313" key="2">
    <source>
        <dbReference type="EMBL" id="KKA23411.1"/>
    </source>
</evidence>
<organism evidence="2 3">
    <name type="scientific">Rasamsonia emersonii (strain ATCC 16479 / CBS 393.64 / IMI 116815)</name>
    <dbReference type="NCBI Taxonomy" id="1408163"/>
    <lineage>
        <taxon>Eukaryota</taxon>
        <taxon>Fungi</taxon>
        <taxon>Dikarya</taxon>
        <taxon>Ascomycota</taxon>
        <taxon>Pezizomycotina</taxon>
        <taxon>Eurotiomycetes</taxon>
        <taxon>Eurotiomycetidae</taxon>
        <taxon>Eurotiales</taxon>
        <taxon>Trichocomaceae</taxon>
        <taxon>Rasamsonia</taxon>
    </lineage>
</organism>
<dbReference type="GeneID" id="25314935"/>
<dbReference type="RefSeq" id="XP_013330023.1">
    <property type="nucleotide sequence ID" value="XM_013474569.1"/>
</dbReference>
<accession>A0A0F4YZY9</accession>
<comment type="caution">
    <text evidence="2">The sequence shown here is derived from an EMBL/GenBank/DDBJ whole genome shotgun (WGS) entry which is preliminary data.</text>
</comment>
<dbReference type="Proteomes" id="UP000053958">
    <property type="component" value="Unassembled WGS sequence"/>
</dbReference>
<sequence>MSTGIKRTREPAATPNTPKQKERKENMVVIIIIDLSIRFPSPVMTLSSRKQQSMVVAVLSRSLDILFSLQLSLTTSGGLHPSAPAHAGPRRSDGPQCQIGHIDPHGVLHANDSSVPLWVFADVHLPENAKQRQPQDAQDAFPDEKWQVKTGTEDERGLEHARSQKVDQRCEGSQARRHLGVHPFRVGVDMLLPRIAEIHSIQPDDSESQYKLKEAQEEVGERFSRAASTTHGRCLHFGGVLCLVFSGFADFGLVNTNLQESQGEEQHDRLE</sequence>
<keyword evidence="3" id="KW-1185">Reference proteome</keyword>
<evidence type="ECO:0000256" key="1">
    <source>
        <dbReference type="SAM" id="MobiDB-lite"/>
    </source>
</evidence>
<dbReference type="AlphaFoldDB" id="A0A0F4YZY9"/>
<feature type="region of interest" description="Disordered" evidence="1">
    <location>
        <begin position="1"/>
        <end position="21"/>
    </location>
</feature>
<evidence type="ECO:0000313" key="3">
    <source>
        <dbReference type="Proteomes" id="UP000053958"/>
    </source>
</evidence>
<gene>
    <name evidence="2" type="ORF">T310_2584</name>
</gene>
<feature type="compositionally biased region" description="Basic and acidic residues" evidence="1">
    <location>
        <begin position="150"/>
        <end position="170"/>
    </location>
</feature>
<dbReference type="EMBL" id="LASV01000102">
    <property type="protein sequence ID" value="KKA23411.1"/>
    <property type="molecule type" value="Genomic_DNA"/>
</dbReference>